<reference evidence="5 6" key="1">
    <citation type="submission" date="2018-03" db="EMBL/GenBank/DDBJ databases">
        <title>Genomic Encyclopedia of Archaeal and Bacterial Type Strains, Phase II (KMG-II): from individual species to whole genera.</title>
        <authorList>
            <person name="Goeker M."/>
        </authorList>
    </citation>
    <scope>NUCLEOTIDE SEQUENCE [LARGE SCALE GENOMIC DNA]</scope>
    <source>
        <strain evidence="5 6">DSM 100214</strain>
    </source>
</reference>
<dbReference type="GO" id="GO:0003755">
    <property type="term" value="F:peptidyl-prolyl cis-trans isomerase activity"/>
    <property type="evidence" value="ECO:0007669"/>
    <property type="project" value="UniProtKB-KW"/>
</dbReference>
<dbReference type="PROSITE" id="PS01096">
    <property type="entry name" value="PPIC_PPIASE_1"/>
    <property type="match status" value="1"/>
</dbReference>
<dbReference type="Gene3D" id="1.10.4030.10">
    <property type="entry name" value="Porin chaperone SurA, peptide-binding domain"/>
    <property type="match status" value="1"/>
</dbReference>
<keyword evidence="2 5" id="KW-0413">Isomerase</keyword>
<dbReference type="OrthoDB" id="14196at2"/>
<dbReference type="PANTHER" id="PTHR47637:SF1">
    <property type="entry name" value="CHAPERONE SURA"/>
    <property type="match status" value="1"/>
</dbReference>
<keyword evidence="1 3" id="KW-0732">Signal</keyword>
<feature type="domain" description="PpiC" evidence="4">
    <location>
        <begin position="173"/>
        <end position="275"/>
    </location>
</feature>
<dbReference type="InterPro" id="IPR027304">
    <property type="entry name" value="Trigger_fact/SurA_dom_sf"/>
</dbReference>
<dbReference type="SUPFAM" id="SSF109998">
    <property type="entry name" value="Triger factor/SurA peptide-binding domain-like"/>
    <property type="match status" value="1"/>
</dbReference>
<dbReference type="Proteomes" id="UP000247973">
    <property type="component" value="Unassembled WGS sequence"/>
</dbReference>
<comment type="caution">
    <text evidence="5">The sequence shown here is derived from an EMBL/GenBank/DDBJ whole genome shotgun (WGS) entry which is preliminary data.</text>
</comment>
<dbReference type="InterPro" id="IPR023058">
    <property type="entry name" value="PPIase_PpiC_CS"/>
</dbReference>
<evidence type="ECO:0000313" key="5">
    <source>
        <dbReference type="EMBL" id="PXV68000.1"/>
    </source>
</evidence>
<evidence type="ECO:0000256" key="1">
    <source>
        <dbReference type="ARBA" id="ARBA00022729"/>
    </source>
</evidence>
<dbReference type="AlphaFoldDB" id="A0A2V3PS48"/>
<gene>
    <name evidence="5" type="ORF">CLV62_10230</name>
</gene>
<feature type="chain" id="PRO_5016177690" evidence="3">
    <location>
        <begin position="24"/>
        <end position="456"/>
    </location>
</feature>
<proteinExistence type="predicted"/>
<keyword evidence="6" id="KW-1185">Reference proteome</keyword>
<dbReference type="PROSITE" id="PS50198">
    <property type="entry name" value="PPIC_PPIASE_2"/>
    <property type="match status" value="2"/>
</dbReference>
<organism evidence="5 6">
    <name type="scientific">Dysgonomonas alginatilytica</name>
    <dbReference type="NCBI Taxonomy" id="1605892"/>
    <lineage>
        <taxon>Bacteria</taxon>
        <taxon>Pseudomonadati</taxon>
        <taxon>Bacteroidota</taxon>
        <taxon>Bacteroidia</taxon>
        <taxon>Bacteroidales</taxon>
        <taxon>Dysgonomonadaceae</taxon>
        <taxon>Dysgonomonas</taxon>
    </lineage>
</organism>
<evidence type="ECO:0000256" key="2">
    <source>
        <dbReference type="PROSITE-ProRule" id="PRU00278"/>
    </source>
</evidence>
<keyword evidence="2" id="KW-0697">Rotamase</keyword>
<accession>A0A2V3PS48</accession>
<dbReference type="InterPro" id="IPR046357">
    <property type="entry name" value="PPIase_dom_sf"/>
</dbReference>
<name>A0A2V3PS48_9BACT</name>
<feature type="domain" description="PpiC" evidence="4">
    <location>
        <begin position="278"/>
        <end position="393"/>
    </location>
</feature>
<feature type="signal peptide" evidence="3">
    <location>
        <begin position="1"/>
        <end position="23"/>
    </location>
</feature>
<evidence type="ECO:0000313" key="6">
    <source>
        <dbReference type="Proteomes" id="UP000247973"/>
    </source>
</evidence>
<dbReference type="RefSeq" id="WP_110309292.1">
    <property type="nucleotide sequence ID" value="NZ_QICL01000002.1"/>
</dbReference>
<protein>
    <submittedName>
        <fullName evidence="5">Peptidyl-prolyl cis-trans isomerase SurA</fullName>
    </submittedName>
</protein>
<sequence length="456" mass="52081">MTVLKKALLFFSLISSISFNLKAQDNVIDQVVWVIGDEALLKSDIEGVKLQMQLEKEHFEGDPYCIIPEQLAVQKLFLHQAKLDSIEIGASEVSRMVEREVNRRIAIVGSQEKLEEYSHKTMSELREELREPMRDNQIIQEVKQKIVGNIKLTPSEIRNYYTELSQDSLPFIPTTVQVEIITMLPSIPVAEIDAVKNRLREFTDRINKKESSFSTLALLYSEDVESAKRGGELGFMGRAQLVPEYANAAFMLNDPQKVSNIVESEYGFHIIQLIDKRGDRINTRHILLSPKVPAEELKKTTARMDSLLTDLQAKKFTFEEAATHISADKDSRNNKGLMVNKNEYSNYGGTSHFEMQDLPVQVSKVVDKMAVGEMSKPFTMLNNNGKEVVAIVRLKGRIDAHKANLADDYQVMKSIVEGKKRDDVLKKWVQDKIKTTYIKINDDWKNCDFQYSGWIK</sequence>
<evidence type="ECO:0000259" key="4">
    <source>
        <dbReference type="PROSITE" id="PS50198"/>
    </source>
</evidence>
<evidence type="ECO:0000256" key="3">
    <source>
        <dbReference type="SAM" id="SignalP"/>
    </source>
</evidence>
<dbReference type="Gene3D" id="3.10.50.40">
    <property type="match status" value="2"/>
</dbReference>
<dbReference type="InterPro" id="IPR050280">
    <property type="entry name" value="OMP_Chaperone_SurA"/>
</dbReference>
<dbReference type="Pfam" id="PF00639">
    <property type="entry name" value="Rotamase"/>
    <property type="match status" value="2"/>
</dbReference>
<dbReference type="EMBL" id="QICL01000002">
    <property type="protein sequence ID" value="PXV68000.1"/>
    <property type="molecule type" value="Genomic_DNA"/>
</dbReference>
<dbReference type="PANTHER" id="PTHR47637">
    <property type="entry name" value="CHAPERONE SURA"/>
    <property type="match status" value="1"/>
</dbReference>
<dbReference type="InterPro" id="IPR000297">
    <property type="entry name" value="PPIase_PpiC"/>
</dbReference>
<dbReference type="SUPFAM" id="SSF54534">
    <property type="entry name" value="FKBP-like"/>
    <property type="match status" value="2"/>
</dbReference>